<dbReference type="Proteomes" id="UP001499878">
    <property type="component" value="Unassembled WGS sequence"/>
</dbReference>
<dbReference type="EMBL" id="BAABJR010000023">
    <property type="protein sequence ID" value="GAA5215926.1"/>
    <property type="molecule type" value="Genomic_DNA"/>
</dbReference>
<name>A0ABP9TC71_9ACTN</name>
<feature type="compositionally biased region" description="Basic residues" evidence="1">
    <location>
        <begin position="20"/>
        <end position="30"/>
    </location>
</feature>
<gene>
    <name evidence="2" type="ORF">GCM10023323_66910</name>
</gene>
<comment type="caution">
    <text evidence="2">The sequence shown here is derived from an EMBL/GenBank/DDBJ whole genome shotgun (WGS) entry which is preliminary data.</text>
</comment>
<evidence type="ECO:0000256" key="1">
    <source>
        <dbReference type="SAM" id="MobiDB-lite"/>
    </source>
</evidence>
<sequence>MTDYREEPTGGVGCRITAKGGKRHPGRPKKAYLVMPSHGRHSRHRSGRRGRCLPTAQELLAQNGTMASAWCGVSTVLLTASAALERILRPRQDRNAGRPCSCGGHCGRGAANLET</sequence>
<proteinExistence type="predicted"/>
<feature type="compositionally biased region" description="Basic residues" evidence="1">
    <location>
        <begin position="38"/>
        <end position="50"/>
    </location>
</feature>
<evidence type="ECO:0000313" key="3">
    <source>
        <dbReference type="Proteomes" id="UP001499878"/>
    </source>
</evidence>
<accession>A0ABP9TC71</accession>
<keyword evidence="3" id="KW-1185">Reference proteome</keyword>
<feature type="region of interest" description="Disordered" evidence="1">
    <location>
        <begin position="1"/>
        <end position="50"/>
    </location>
</feature>
<protein>
    <submittedName>
        <fullName evidence="2">Uncharacterized protein</fullName>
    </submittedName>
</protein>
<evidence type="ECO:0000313" key="2">
    <source>
        <dbReference type="EMBL" id="GAA5215926.1"/>
    </source>
</evidence>
<organism evidence="2 3">
    <name type="scientific">Streptomyces thinghirensis</name>
    <dbReference type="NCBI Taxonomy" id="551547"/>
    <lineage>
        <taxon>Bacteria</taxon>
        <taxon>Bacillati</taxon>
        <taxon>Actinomycetota</taxon>
        <taxon>Actinomycetes</taxon>
        <taxon>Kitasatosporales</taxon>
        <taxon>Streptomycetaceae</taxon>
        <taxon>Streptomyces</taxon>
    </lineage>
</organism>
<reference evidence="3" key="1">
    <citation type="journal article" date="2019" name="Int. J. Syst. Evol. Microbiol.">
        <title>The Global Catalogue of Microorganisms (GCM) 10K type strain sequencing project: providing services to taxonomists for standard genome sequencing and annotation.</title>
        <authorList>
            <consortium name="The Broad Institute Genomics Platform"/>
            <consortium name="The Broad Institute Genome Sequencing Center for Infectious Disease"/>
            <person name="Wu L."/>
            <person name="Ma J."/>
        </authorList>
    </citation>
    <scope>NUCLEOTIDE SEQUENCE [LARGE SCALE GENOMIC DNA]</scope>
    <source>
        <strain evidence="3">JCM 18306</strain>
    </source>
</reference>